<evidence type="ECO:0000313" key="3">
    <source>
        <dbReference type="Proteomes" id="UP000217257"/>
    </source>
</evidence>
<reference evidence="2 3" key="1">
    <citation type="submission" date="2017-06" db="EMBL/GenBank/DDBJ databases">
        <title>Sequencing and comparative analysis of myxobacterial genomes.</title>
        <authorList>
            <person name="Rupp O."/>
            <person name="Goesmann A."/>
            <person name="Sogaard-Andersen L."/>
        </authorList>
    </citation>
    <scope>NUCLEOTIDE SEQUENCE [LARGE SCALE GENOMIC DNA]</scope>
    <source>
        <strain evidence="2 3">DSM 52655</strain>
    </source>
</reference>
<accession>A0A250IU56</accession>
<sequence length="148" mass="15688">MKDIRLMVVLACVGVSGVAQAQLALRCTSDDRLTTLAQKKGRNAWARKCGYISTTREANLNSFSEYQVFANGCFTQPCAPTANNCVYFVPASEYAPCIGGLTPVGSCDARLEGAPSDTMLADIASPATRYLWAAAPSLDTLLGARPTS</sequence>
<evidence type="ECO:0000256" key="1">
    <source>
        <dbReference type="SAM" id="SignalP"/>
    </source>
</evidence>
<feature type="signal peptide" evidence="1">
    <location>
        <begin position="1"/>
        <end position="21"/>
    </location>
</feature>
<organism evidence="2 3">
    <name type="scientific">Cystobacter fuscus</name>
    <dbReference type="NCBI Taxonomy" id="43"/>
    <lineage>
        <taxon>Bacteria</taxon>
        <taxon>Pseudomonadati</taxon>
        <taxon>Myxococcota</taxon>
        <taxon>Myxococcia</taxon>
        <taxon>Myxococcales</taxon>
        <taxon>Cystobacterineae</taxon>
        <taxon>Archangiaceae</taxon>
        <taxon>Cystobacter</taxon>
    </lineage>
</organism>
<gene>
    <name evidence="2" type="ORF">CYFUS_000697</name>
</gene>
<dbReference type="KEGG" id="cfus:CYFUS_000697"/>
<feature type="chain" id="PRO_5012400026" description="Lipoprotein" evidence="1">
    <location>
        <begin position="22"/>
        <end position="148"/>
    </location>
</feature>
<dbReference type="EMBL" id="CP022098">
    <property type="protein sequence ID" value="ATB35285.1"/>
    <property type="molecule type" value="Genomic_DNA"/>
</dbReference>
<dbReference type="AlphaFoldDB" id="A0A250IU56"/>
<protein>
    <recommendedName>
        <fullName evidence="4">Lipoprotein</fullName>
    </recommendedName>
</protein>
<name>A0A250IU56_9BACT</name>
<keyword evidence="1" id="KW-0732">Signal</keyword>
<proteinExistence type="predicted"/>
<dbReference type="Proteomes" id="UP000217257">
    <property type="component" value="Chromosome"/>
</dbReference>
<dbReference type="RefSeq" id="WP_095983937.1">
    <property type="nucleotide sequence ID" value="NZ_CP022098.1"/>
</dbReference>
<evidence type="ECO:0000313" key="2">
    <source>
        <dbReference type="EMBL" id="ATB35285.1"/>
    </source>
</evidence>
<evidence type="ECO:0008006" key="4">
    <source>
        <dbReference type="Google" id="ProtNLM"/>
    </source>
</evidence>